<keyword evidence="1" id="KW-0472">Membrane</keyword>
<keyword evidence="1" id="KW-0812">Transmembrane</keyword>
<evidence type="ECO:0000256" key="1">
    <source>
        <dbReference type="SAM" id="Phobius"/>
    </source>
</evidence>
<feature type="transmembrane region" description="Helical" evidence="1">
    <location>
        <begin position="136"/>
        <end position="157"/>
    </location>
</feature>
<gene>
    <name evidence="2" type="primary">g5546</name>
    <name evidence="2" type="ORF">EsDP_00005546</name>
</gene>
<comment type="caution">
    <text evidence="2">The sequence shown here is derived from an EMBL/GenBank/DDBJ whole genome shotgun (WGS) entry which is preliminary data.</text>
</comment>
<protein>
    <submittedName>
        <fullName evidence="2">Uncharacterized protein</fullName>
    </submittedName>
</protein>
<feature type="transmembrane region" description="Helical" evidence="1">
    <location>
        <begin position="306"/>
        <end position="326"/>
    </location>
</feature>
<feature type="transmembrane region" description="Helical" evidence="1">
    <location>
        <begin position="270"/>
        <end position="294"/>
    </location>
</feature>
<name>A0ABQ0CV32_9HYPO</name>
<evidence type="ECO:0000313" key="3">
    <source>
        <dbReference type="Proteomes" id="UP001562357"/>
    </source>
</evidence>
<sequence length="378" mass="41253">MGQAKFHHQPRRPGQRRPIQHFSLILLVTPLVLLSAATAFVLFLSSDPNVNSLFTRCFSDRDRDQDSPAVAQVPVGGPPTCCLVSFFHAALDSRRSFAIMNEILSFVGALLTITTIESARTCHKSTWMIRNPTASWLLFNLAGGAVVWQLAIVPAFFHYGRDKAPPSTASSGITPDSKPQKSEILLPAERERGRHLSSAELHAIPLSVALGYLCPCIPFLLYPSSTSILIWLFFPAYVSVVRQLVRCAVPSPVPAARRVRQIHPEAHTPALVGLYALPLLWSVMAHFGLLYHLLFVADDRSVTTKAALAFIQADFGAIGLTVLYWIAIEAGWQTAVRCVVVGGMLGPGAGLCVAWVARERELLECLPAEVAGRTIKDS</sequence>
<keyword evidence="1" id="KW-1133">Transmembrane helix</keyword>
<evidence type="ECO:0000313" key="2">
    <source>
        <dbReference type="EMBL" id="GAB0137273.1"/>
    </source>
</evidence>
<feature type="transmembrane region" description="Helical" evidence="1">
    <location>
        <begin position="228"/>
        <end position="249"/>
    </location>
</feature>
<proteinExistence type="predicted"/>
<feature type="transmembrane region" description="Helical" evidence="1">
    <location>
        <begin position="338"/>
        <end position="357"/>
    </location>
</feature>
<feature type="transmembrane region" description="Helical" evidence="1">
    <location>
        <begin position="98"/>
        <end position="116"/>
    </location>
</feature>
<dbReference type="Proteomes" id="UP001562357">
    <property type="component" value="Unassembled WGS sequence"/>
</dbReference>
<organism evidence="2 3">
    <name type="scientific">Epichloe bromicola</name>
    <dbReference type="NCBI Taxonomy" id="79588"/>
    <lineage>
        <taxon>Eukaryota</taxon>
        <taxon>Fungi</taxon>
        <taxon>Dikarya</taxon>
        <taxon>Ascomycota</taxon>
        <taxon>Pezizomycotina</taxon>
        <taxon>Sordariomycetes</taxon>
        <taxon>Hypocreomycetidae</taxon>
        <taxon>Hypocreales</taxon>
        <taxon>Clavicipitaceae</taxon>
        <taxon>Epichloe</taxon>
    </lineage>
</organism>
<reference evidence="3" key="1">
    <citation type="submission" date="2024-06" db="EMBL/GenBank/DDBJ databases">
        <title>Draft Genome Sequences of Epichloe bromicola Strains Isolated from Elymus ciliaris.</title>
        <authorList>
            <consortium name="Epichloe bromicola genome sequencing consortium"/>
            <person name="Miura A."/>
            <person name="Imano S."/>
            <person name="Ashida A."/>
            <person name="Sato I."/>
            <person name="Chiba S."/>
            <person name="Tanaka A."/>
            <person name="Camagna M."/>
            <person name="Takemoto D."/>
        </authorList>
    </citation>
    <scope>NUCLEOTIDE SEQUENCE [LARGE SCALE GENOMIC DNA]</scope>
    <source>
        <strain evidence="3">DP</strain>
    </source>
</reference>
<accession>A0ABQ0CV32</accession>
<feature type="transmembrane region" description="Helical" evidence="1">
    <location>
        <begin position="21"/>
        <end position="44"/>
    </location>
</feature>
<keyword evidence="3" id="KW-1185">Reference proteome</keyword>
<dbReference type="EMBL" id="BAAFGZ010000263">
    <property type="protein sequence ID" value="GAB0137273.1"/>
    <property type="molecule type" value="Genomic_DNA"/>
</dbReference>